<keyword evidence="2" id="KW-1185">Reference proteome</keyword>
<dbReference type="SUPFAM" id="SSF53474">
    <property type="entry name" value="alpha/beta-Hydrolases"/>
    <property type="match status" value="1"/>
</dbReference>
<reference evidence="1" key="2">
    <citation type="submission" date="2022-06" db="UniProtKB">
        <authorList>
            <consortium name="EnsemblMetazoa"/>
        </authorList>
    </citation>
    <scope>IDENTIFICATION</scope>
    <source>
        <strain evidence="1">DF5081</strain>
    </source>
</reference>
<dbReference type="OMA" id="PVLFICH"/>
<evidence type="ECO:0000313" key="2">
    <source>
        <dbReference type="Proteomes" id="UP000005237"/>
    </source>
</evidence>
<organism evidence="1 2">
    <name type="scientific">Caenorhabditis japonica</name>
    <dbReference type="NCBI Taxonomy" id="281687"/>
    <lineage>
        <taxon>Eukaryota</taxon>
        <taxon>Metazoa</taxon>
        <taxon>Ecdysozoa</taxon>
        <taxon>Nematoda</taxon>
        <taxon>Chromadorea</taxon>
        <taxon>Rhabditida</taxon>
        <taxon>Rhabditina</taxon>
        <taxon>Rhabditomorpha</taxon>
        <taxon>Rhabditoidea</taxon>
        <taxon>Rhabditidae</taxon>
        <taxon>Peloderinae</taxon>
        <taxon>Caenorhabditis</taxon>
    </lineage>
</organism>
<name>A0A8R1I411_CAEJA</name>
<dbReference type="Gene3D" id="3.40.50.1820">
    <property type="entry name" value="alpha/beta hydrolase"/>
    <property type="match status" value="1"/>
</dbReference>
<accession>A0A8R1I411</accession>
<dbReference type="EnsemblMetazoa" id="CJA13806.1">
    <property type="protein sequence ID" value="CJA13806.1"/>
    <property type="gene ID" value="WBGene00133010"/>
</dbReference>
<dbReference type="PANTHER" id="PTHR48187">
    <property type="entry name" value="LD21810P"/>
    <property type="match status" value="1"/>
</dbReference>
<dbReference type="Proteomes" id="UP000005237">
    <property type="component" value="Unassembled WGS sequence"/>
</dbReference>
<dbReference type="AlphaFoldDB" id="A0A8R1I411"/>
<dbReference type="InterPro" id="IPR029058">
    <property type="entry name" value="AB_hydrolase_fold"/>
</dbReference>
<protein>
    <recommendedName>
        <fullName evidence="3">GPI inositol-deacylase</fullName>
    </recommendedName>
</protein>
<evidence type="ECO:0000313" key="1">
    <source>
        <dbReference type="EnsemblMetazoa" id="CJA13806.1"/>
    </source>
</evidence>
<evidence type="ECO:0008006" key="3">
    <source>
        <dbReference type="Google" id="ProtNLM"/>
    </source>
</evidence>
<sequence length="506" mass="57281">MARYIIPSVTISAIYGVYKTYWPDTNDQKKITSVEDAVSLLNGNSQTSEALRYIHHAESKDFLKTLNPAAIALLARSGSELCLKIPVKSCLEHNLDVSEALSKFSLGDKWNSSIEWINRVACPEEDLSCSEEWLVRLPSQIERLRRMLQLLFLTTEKDFNVSTIDVDVIPFLFNVYAEFFDSNKDMAIMALKILSNIVGADEKYAKSMLSSEWLPLISSMMTNGKSLMERLLSHKVCQNALSSLKVIGYRLPSDIYEVFLPDEEPEIDIVLIHGLRGSVAYTWRQKDSDENLLTTCWPKDWLPLDVKRPFRIIGLEYPSYIFHFGGIQQSLQMRSDRFKEQMKTAGIGDRPVLFVCHSMGGLLAKKLLIDCPELMKNTVGVLFIATPHKGSPVANWGFSVFQPTEDVVMLNENNAMNRKLNEDFAAVSEKIPVIVSMVETRESNIIANAKSIVVPNKSAVFDQGAVYHIEEVHLNLCKPDRYSPSYGVIINFLLDCFRESDKRKKA</sequence>
<reference evidence="2" key="1">
    <citation type="submission" date="2010-08" db="EMBL/GenBank/DDBJ databases">
        <authorList>
            <consortium name="Caenorhabditis japonica Sequencing Consortium"/>
            <person name="Wilson R.K."/>
        </authorList>
    </citation>
    <scope>NUCLEOTIDE SEQUENCE [LARGE SCALE GENOMIC DNA]</scope>
    <source>
        <strain evidence="2">DF5081</strain>
    </source>
</reference>
<proteinExistence type="predicted"/>
<dbReference type="PANTHER" id="PTHR48187:SF2">
    <property type="entry name" value="LD21810P"/>
    <property type="match status" value="1"/>
</dbReference>